<evidence type="ECO:0000313" key="2">
    <source>
        <dbReference type="EMBL" id="TNN53235.1"/>
    </source>
</evidence>
<dbReference type="EMBL" id="SRLO01000522">
    <property type="protein sequence ID" value="TNN53235.1"/>
    <property type="molecule type" value="Genomic_DNA"/>
</dbReference>
<proteinExistence type="predicted"/>
<keyword evidence="1" id="KW-1133">Transmembrane helix</keyword>
<comment type="caution">
    <text evidence="2">The sequence shown here is derived from an EMBL/GenBank/DDBJ whole genome shotgun (WGS) entry which is preliminary data.</text>
</comment>
<keyword evidence="1" id="KW-0472">Membrane</keyword>
<gene>
    <name evidence="2" type="ORF">EYF80_036597</name>
</gene>
<reference evidence="2 3" key="1">
    <citation type="submission" date="2019-03" db="EMBL/GenBank/DDBJ databases">
        <title>First draft genome of Liparis tanakae, snailfish: a comprehensive survey of snailfish specific genes.</title>
        <authorList>
            <person name="Kim W."/>
            <person name="Song I."/>
            <person name="Jeong J.-H."/>
            <person name="Kim D."/>
            <person name="Kim S."/>
            <person name="Ryu S."/>
            <person name="Song J.Y."/>
            <person name="Lee S.K."/>
        </authorList>
    </citation>
    <scope>NUCLEOTIDE SEQUENCE [LARGE SCALE GENOMIC DNA]</scope>
    <source>
        <tissue evidence="2">Muscle</tissue>
    </source>
</reference>
<organism evidence="2 3">
    <name type="scientific">Liparis tanakae</name>
    <name type="common">Tanaka's snailfish</name>
    <dbReference type="NCBI Taxonomy" id="230148"/>
    <lineage>
        <taxon>Eukaryota</taxon>
        <taxon>Metazoa</taxon>
        <taxon>Chordata</taxon>
        <taxon>Craniata</taxon>
        <taxon>Vertebrata</taxon>
        <taxon>Euteleostomi</taxon>
        <taxon>Actinopterygii</taxon>
        <taxon>Neopterygii</taxon>
        <taxon>Teleostei</taxon>
        <taxon>Neoteleostei</taxon>
        <taxon>Acanthomorphata</taxon>
        <taxon>Eupercaria</taxon>
        <taxon>Perciformes</taxon>
        <taxon>Cottioidei</taxon>
        <taxon>Cottales</taxon>
        <taxon>Liparidae</taxon>
        <taxon>Liparis</taxon>
    </lineage>
</organism>
<keyword evidence="3" id="KW-1185">Reference proteome</keyword>
<accession>A0A4Z2GJ11</accession>
<feature type="transmembrane region" description="Helical" evidence="1">
    <location>
        <begin position="53"/>
        <end position="72"/>
    </location>
</feature>
<feature type="transmembrane region" description="Helical" evidence="1">
    <location>
        <begin position="17"/>
        <end position="41"/>
    </location>
</feature>
<dbReference type="Proteomes" id="UP000314294">
    <property type="component" value="Unassembled WGS sequence"/>
</dbReference>
<evidence type="ECO:0000256" key="1">
    <source>
        <dbReference type="SAM" id="Phobius"/>
    </source>
</evidence>
<evidence type="ECO:0000313" key="3">
    <source>
        <dbReference type="Proteomes" id="UP000314294"/>
    </source>
</evidence>
<name>A0A4Z2GJ11_9TELE</name>
<protein>
    <submittedName>
        <fullName evidence="2">Uncharacterized protein</fullName>
    </submittedName>
</protein>
<dbReference type="AlphaFoldDB" id="A0A4Z2GJ11"/>
<keyword evidence="1" id="KW-0812">Transmembrane</keyword>
<sequence length="78" mass="8828">MAADSSVPNYWTIFKPWILTSVTLWLLTVITLLFVCSLFLLAEFHLGVRWVDVGVDMVLVLILVIVIIVAVYDSRCNT</sequence>